<dbReference type="PANTHER" id="PTHR46851">
    <property type="entry name" value="OS01G0884500 PROTEIN"/>
    <property type="match status" value="1"/>
</dbReference>
<accession>A0A8J5W926</accession>
<sequence>MHKYIDKRKLLRTPSERQRLLEEVPQVIPDIEDGKGSEIVVTAAKNSSQKSTGTNMDGVCLKSCSEEKGKGKKGERTVCLKSSLEEKPEAIKPRASGDCTPGTNVQKQGAEDTAAITAQVIDIDDDDDDSLHGKSGNMIDGSGGPVHGTRPYVSCSGQKAVKVKGGISEHTSVWYYNDPQGDERGPFTMELLRHWNNTGYFSDDFRVWKTGQSSDSAILLKDALLL</sequence>
<dbReference type="AlphaFoldDB" id="A0A8J5W926"/>
<proteinExistence type="predicted"/>
<feature type="domain" description="GYF" evidence="2">
    <location>
        <begin position="171"/>
        <end position="225"/>
    </location>
</feature>
<dbReference type="Pfam" id="PF02213">
    <property type="entry name" value="GYF"/>
    <property type="match status" value="1"/>
</dbReference>
<dbReference type="PANTHER" id="PTHR46851:SF11">
    <property type="entry name" value="GYF DOMAIN-CONTAINING PROTEIN"/>
    <property type="match status" value="1"/>
</dbReference>
<evidence type="ECO:0000259" key="2">
    <source>
        <dbReference type="PROSITE" id="PS50829"/>
    </source>
</evidence>
<evidence type="ECO:0000313" key="3">
    <source>
        <dbReference type="EMBL" id="KAG8043174.1"/>
    </source>
</evidence>
<dbReference type="OrthoDB" id="674730at2759"/>
<dbReference type="EMBL" id="JAAALK010001118">
    <property type="protein sequence ID" value="KAG8043174.1"/>
    <property type="molecule type" value="Genomic_DNA"/>
</dbReference>
<evidence type="ECO:0000313" key="5">
    <source>
        <dbReference type="Proteomes" id="UP000729402"/>
    </source>
</evidence>
<reference evidence="4" key="2">
    <citation type="submission" date="2021-02" db="EMBL/GenBank/DDBJ databases">
        <authorList>
            <person name="Kimball J.A."/>
            <person name="Haas M.W."/>
            <person name="Macchietto M."/>
            <person name="Kono T."/>
            <person name="Duquette J."/>
            <person name="Shao M."/>
        </authorList>
    </citation>
    <scope>NUCLEOTIDE SEQUENCE</scope>
    <source>
        <tissue evidence="4">Fresh leaf tissue</tissue>
    </source>
</reference>
<dbReference type="PROSITE" id="PS50829">
    <property type="entry name" value="GYF"/>
    <property type="match status" value="1"/>
</dbReference>
<organism evidence="4 5">
    <name type="scientific">Zizania palustris</name>
    <name type="common">Northern wild rice</name>
    <dbReference type="NCBI Taxonomy" id="103762"/>
    <lineage>
        <taxon>Eukaryota</taxon>
        <taxon>Viridiplantae</taxon>
        <taxon>Streptophyta</taxon>
        <taxon>Embryophyta</taxon>
        <taxon>Tracheophyta</taxon>
        <taxon>Spermatophyta</taxon>
        <taxon>Magnoliopsida</taxon>
        <taxon>Liliopsida</taxon>
        <taxon>Poales</taxon>
        <taxon>Poaceae</taxon>
        <taxon>BOP clade</taxon>
        <taxon>Oryzoideae</taxon>
        <taxon>Oryzeae</taxon>
        <taxon>Zizaniinae</taxon>
        <taxon>Zizania</taxon>
    </lineage>
</organism>
<keyword evidence="5" id="KW-1185">Reference proteome</keyword>
<name>A0A8J5W926_ZIZPA</name>
<dbReference type="SMART" id="SM00444">
    <property type="entry name" value="GYF"/>
    <property type="match status" value="1"/>
</dbReference>
<dbReference type="InterPro" id="IPR003169">
    <property type="entry name" value="GYF"/>
</dbReference>
<reference evidence="4" key="1">
    <citation type="journal article" date="2021" name="bioRxiv">
        <title>Whole Genome Assembly and Annotation of Northern Wild Rice, Zizania palustris L., Supports a Whole Genome Duplication in the Zizania Genus.</title>
        <authorList>
            <person name="Haas M."/>
            <person name="Kono T."/>
            <person name="Macchietto M."/>
            <person name="Millas R."/>
            <person name="McGilp L."/>
            <person name="Shao M."/>
            <person name="Duquette J."/>
            <person name="Hirsch C.N."/>
            <person name="Kimball J."/>
        </authorList>
    </citation>
    <scope>NUCLEOTIDE SEQUENCE</scope>
    <source>
        <tissue evidence="4">Fresh leaf tissue</tissue>
    </source>
</reference>
<feature type="region of interest" description="Disordered" evidence="1">
    <location>
        <begin position="89"/>
        <end position="110"/>
    </location>
</feature>
<evidence type="ECO:0000256" key="1">
    <source>
        <dbReference type="SAM" id="MobiDB-lite"/>
    </source>
</evidence>
<protein>
    <recommendedName>
        <fullName evidence="2">GYF domain-containing protein</fullName>
    </recommendedName>
</protein>
<dbReference type="Proteomes" id="UP000729402">
    <property type="component" value="Unassembled WGS sequence"/>
</dbReference>
<dbReference type="EMBL" id="JAAALK010000082">
    <property type="protein sequence ID" value="KAG8085635.1"/>
    <property type="molecule type" value="Genomic_DNA"/>
</dbReference>
<evidence type="ECO:0000313" key="4">
    <source>
        <dbReference type="EMBL" id="KAG8085635.1"/>
    </source>
</evidence>
<dbReference type="InterPro" id="IPR045894">
    <property type="entry name" value="At5g08430-like"/>
</dbReference>
<comment type="caution">
    <text evidence="4">The sequence shown here is derived from an EMBL/GenBank/DDBJ whole genome shotgun (WGS) entry which is preliminary data.</text>
</comment>
<gene>
    <name evidence="4" type="ORF">GUJ93_ZPchr0010g10238</name>
    <name evidence="3" type="ORF">GUJ93_ZPchr0445g33603</name>
</gene>